<dbReference type="PANTHER" id="PTHR46062">
    <property type="entry name" value="STEROL REGULATORY ELEMENT-BINDING PROTEIN"/>
    <property type="match status" value="1"/>
</dbReference>
<evidence type="ECO:0000256" key="6">
    <source>
        <dbReference type="ARBA" id="ARBA00023015"/>
    </source>
</evidence>
<feature type="domain" description="BHLH" evidence="13">
    <location>
        <begin position="238"/>
        <end position="273"/>
    </location>
</feature>
<dbReference type="STRING" id="520822.A0A151I1M9"/>
<keyword evidence="4" id="KW-0256">Endoplasmic reticulum</keyword>
<feature type="compositionally biased region" description="Low complexity" evidence="11">
    <location>
        <begin position="313"/>
        <end position="323"/>
    </location>
</feature>
<dbReference type="InterPro" id="IPR011598">
    <property type="entry name" value="bHLH_dom"/>
</dbReference>
<evidence type="ECO:0000256" key="3">
    <source>
        <dbReference type="ARBA" id="ARBA00022692"/>
    </source>
</evidence>
<keyword evidence="15" id="KW-1185">Reference proteome</keyword>
<name>A0A151I1M9_9HYME</name>
<evidence type="ECO:0000256" key="5">
    <source>
        <dbReference type="ARBA" id="ARBA00022989"/>
    </source>
</evidence>
<keyword evidence="7" id="KW-0238">DNA-binding</keyword>
<protein>
    <submittedName>
        <fullName evidence="14">Sterol regulatory element-binding protein 2</fullName>
    </submittedName>
</protein>
<keyword evidence="10" id="KW-0539">Nucleus</keyword>
<dbReference type="Proteomes" id="UP000078540">
    <property type="component" value="Unassembled WGS sequence"/>
</dbReference>
<dbReference type="GO" id="GO:0000981">
    <property type="term" value="F:DNA-binding transcription factor activity, RNA polymerase II-specific"/>
    <property type="evidence" value="ECO:0007669"/>
    <property type="project" value="TreeGrafter"/>
</dbReference>
<evidence type="ECO:0000313" key="15">
    <source>
        <dbReference type="Proteomes" id="UP000078540"/>
    </source>
</evidence>
<evidence type="ECO:0000256" key="4">
    <source>
        <dbReference type="ARBA" id="ARBA00022824"/>
    </source>
</evidence>
<dbReference type="EMBL" id="KQ976577">
    <property type="protein sequence ID" value="KYM80074.1"/>
    <property type="molecule type" value="Genomic_DNA"/>
</dbReference>
<feature type="region of interest" description="Disordered" evidence="11">
    <location>
        <begin position="1"/>
        <end position="22"/>
    </location>
</feature>
<keyword evidence="3 12" id="KW-0812">Transmembrane</keyword>
<comment type="subcellular location">
    <subcellularLocation>
        <location evidence="2">Endoplasmic reticulum membrane</location>
        <topology evidence="2">Multi-pass membrane protein</topology>
    </subcellularLocation>
    <subcellularLocation>
        <location evidence="1">Nucleus</location>
    </subcellularLocation>
</comment>
<dbReference type="GO" id="GO:0005789">
    <property type="term" value="C:endoplasmic reticulum membrane"/>
    <property type="evidence" value="ECO:0007669"/>
    <property type="project" value="UniProtKB-SubCell"/>
</dbReference>
<dbReference type="GO" id="GO:0000978">
    <property type="term" value="F:RNA polymerase II cis-regulatory region sequence-specific DNA binding"/>
    <property type="evidence" value="ECO:0007669"/>
    <property type="project" value="TreeGrafter"/>
</dbReference>
<evidence type="ECO:0000256" key="7">
    <source>
        <dbReference type="ARBA" id="ARBA00023125"/>
    </source>
</evidence>
<feature type="transmembrane region" description="Helical" evidence="12">
    <location>
        <begin position="421"/>
        <end position="441"/>
    </location>
</feature>
<accession>A0A151I1M9</accession>
<evidence type="ECO:0000256" key="9">
    <source>
        <dbReference type="ARBA" id="ARBA00023163"/>
    </source>
</evidence>
<keyword evidence="9" id="KW-0804">Transcription</keyword>
<evidence type="ECO:0000256" key="11">
    <source>
        <dbReference type="SAM" id="MobiDB-lite"/>
    </source>
</evidence>
<evidence type="ECO:0000256" key="2">
    <source>
        <dbReference type="ARBA" id="ARBA00004477"/>
    </source>
</evidence>
<dbReference type="Gene3D" id="4.10.280.10">
    <property type="entry name" value="Helix-loop-helix DNA-binding domain"/>
    <property type="match status" value="1"/>
</dbReference>
<keyword evidence="8 12" id="KW-0472">Membrane</keyword>
<dbReference type="GO" id="GO:0046983">
    <property type="term" value="F:protein dimerization activity"/>
    <property type="evidence" value="ECO:0007669"/>
    <property type="project" value="InterPro"/>
</dbReference>
<dbReference type="GO" id="GO:0005634">
    <property type="term" value="C:nucleus"/>
    <property type="evidence" value="ECO:0007669"/>
    <property type="project" value="UniProtKB-SubCell"/>
</dbReference>
<keyword evidence="6" id="KW-0805">Transcription regulation</keyword>
<dbReference type="Pfam" id="PF00010">
    <property type="entry name" value="HLH"/>
    <property type="match status" value="1"/>
</dbReference>
<organism evidence="14 15">
    <name type="scientific">Atta colombica</name>
    <dbReference type="NCBI Taxonomy" id="520822"/>
    <lineage>
        <taxon>Eukaryota</taxon>
        <taxon>Metazoa</taxon>
        <taxon>Ecdysozoa</taxon>
        <taxon>Arthropoda</taxon>
        <taxon>Hexapoda</taxon>
        <taxon>Insecta</taxon>
        <taxon>Pterygota</taxon>
        <taxon>Neoptera</taxon>
        <taxon>Endopterygota</taxon>
        <taxon>Hymenoptera</taxon>
        <taxon>Apocrita</taxon>
        <taxon>Aculeata</taxon>
        <taxon>Formicoidea</taxon>
        <taxon>Formicidae</taxon>
        <taxon>Myrmicinae</taxon>
        <taxon>Atta</taxon>
    </lineage>
</organism>
<feature type="region of interest" description="Disordered" evidence="11">
    <location>
        <begin position="309"/>
        <end position="339"/>
    </location>
</feature>
<dbReference type="InterPro" id="IPR036638">
    <property type="entry name" value="HLH_DNA-bd_sf"/>
</dbReference>
<evidence type="ECO:0000313" key="14">
    <source>
        <dbReference type="EMBL" id="KYM80074.1"/>
    </source>
</evidence>
<keyword evidence="5 12" id="KW-1133">Transmembrane helix</keyword>
<evidence type="ECO:0000256" key="8">
    <source>
        <dbReference type="ARBA" id="ARBA00023136"/>
    </source>
</evidence>
<proteinExistence type="predicted"/>
<feature type="transmembrane region" description="Helical" evidence="12">
    <location>
        <begin position="365"/>
        <end position="384"/>
    </location>
</feature>
<dbReference type="SUPFAM" id="SSF47459">
    <property type="entry name" value="HLH, helix-loop-helix DNA-binding domain"/>
    <property type="match status" value="1"/>
</dbReference>
<evidence type="ECO:0000256" key="12">
    <source>
        <dbReference type="SAM" id="Phobius"/>
    </source>
</evidence>
<evidence type="ECO:0000259" key="13">
    <source>
        <dbReference type="Pfam" id="PF00010"/>
    </source>
</evidence>
<evidence type="ECO:0000256" key="1">
    <source>
        <dbReference type="ARBA" id="ARBA00004123"/>
    </source>
</evidence>
<gene>
    <name evidence="14" type="ORF">ALC53_09485</name>
</gene>
<dbReference type="AlphaFoldDB" id="A0A151I1M9"/>
<dbReference type="PANTHER" id="PTHR46062:SF1">
    <property type="entry name" value="LP12374P"/>
    <property type="match status" value="1"/>
</dbReference>
<feature type="compositionally biased region" description="Pro residues" evidence="11">
    <location>
        <begin position="324"/>
        <end position="335"/>
    </location>
</feature>
<reference evidence="14 15" key="1">
    <citation type="submission" date="2015-09" db="EMBL/GenBank/DDBJ databases">
        <title>Atta colombica WGS genome.</title>
        <authorList>
            <person name="Nygaard S."/>
            <person name="Hu H."/>
            <person name="Boomsma J."/>
            <person name="Zhang G."/>
        </authorList>
    </citation>
    <scope>NUCLEOTIDE SEQUENCE [LARGE SCALE GENOMIC DNA]</scope>
    <source>
        <strain evidence="14">Treedump-2</strain>
        <tissue evidence="14">Whole body</tissue>
    </source>
</reference>
<evidence type="ECO:0000256" key="10">
    <source>
        <dbReference type="ARBA" id="ARBA00023242"/>
    </source>
</evidence>
<sequence>MADSSGWASAQENDFPNFQSNDSFNLNEVTGIDDLLTNCENELLKNELFSDEALLSELDEPMPVDGDTFNFLSINNDEFKDFKDPAILEPSNVMVTQQTDSTTPVAYIQQDITSVPQNRPQRIVASTKPTVFSSQYTIPQNVNFNVQSPNVVTLAPVTQQRQLLLPAKLIKSESLVYSKGGQTITSTSVPHQIHTLVNTTNGTVLTTEIPVVLDTDKVQINRLNTGTHVSVPRVREVKRSAHNAIERRYKISINDKIIELKNFVVGIDAKLNKHLQNYGAKLKAENMALKMSAQRHNLRDLYQQIQSCGELTPPRSDSSEPSLSPAPAPPSPPSPSSVKDVPDALHNLHLVSTSSIGGMKDHIRLTLCGFMLLFLAFNHLGILMNNIGRFNYDYVNTKLDGRTILNYLDQLESDKQPWSNVVLWFTNLILLAICLYKLLLYGDPILPTDSKVFLATTWQIVRQTLHKLWLGRWVMHISKWLSEKSERQQAETSAVEIAIVYQHMLCLRMSERTKDSTLYLILCAVNYAETAGESMPKPLLAEIYMNALCLKESFFPYIHKYYLGKARILLSSCTVPPKLKWIMTDEGAKFLASQKWQYKKQSDSEFTSQNNRADPLSYAARAYRHHLIEQCLRLLTGTVGECHASSVLELGRMIMASAEVEACFPCTDKISVASTKRLFETKEKSHFKFKKISH</sequence>